<evidence type="ECO:0000313" key="3">
    <source>
        <dbReference type="Proteomes" id="UP000027138"/>
    </source>
</evidence>
<dbReference type="InterPro" id="IPR008974">
    <property type="entry name" value="TRAF-like"/>
</dbReference>
<dbReference type="Gene3D" id="2.60.210.10">
    <property type="entry name" value="Apoptosis, Tumor Necrosis Factor Receptor Associated Protein 2, Chain A"/>
    <property type="match status" value="1"/>
</dbReference>
<dbReference type="EMBL" id="KK914327">
    <property type="protein sequence ID" value="KDP40940.1"/>
    <property type="molecule type" value="Genomic_DNA"/>
</dbReference>
<reference evidence="2 3" key="1">
    <citation type="journal article" date="2014" name="PLoS ONE">
        <title>Global Analysis of Gene Expression Profiles in Physic Nut (Jatropha curcas L.) Seedlings Exposed to Salt Stress.</title>
        <authorList>
            <person name="Zhang L."/>
            <person name="Zhang C."/>
            <person name="Wu P."/>
            <person name="Chen Y."/>
            <person name="Li M."/>
            <person name="Jiang H."/>
            <person name="Wu G."/>
        </authorList>
    </citation>
    <scope>NUCLEOTIDE SEQUENCE [LARGE SCALE GENOMIC DNA]</scope>
    <source>
        <strain evidence="3">cv. GZQX0401</strain>
        <tissue evidence="2">Young leaves</tissue>
    </source>
</reference>
<evidence type="ECO:0000259" key="1">
    <source>
        <dbReference type="PROSITE" id="PS50144"/>
    </source>
</evidence>
<dbReference type="SUPFAM" id="SSF49599">
    <property type="entry name" value="TRAF domain-like"/>
    <property type="match status" value="1"/>
</dbReference>
<dbReference type="PANTHER" id="PTHR46162:SF48">
    <property type="entry name" value="MATH DOMAIN-CONTAINING PROTEIN"/>
    <property type="match status" value="1"/>
</dbReference>
<accession>A0A067L8W4</accession>
<dbReference type="Pfam" id="PF22486">
    <property type="entry name" value="MATH_2"/>
    <property type="match status" value="1"/>
</dbReference>
<name>A0A067L8W4_JATCU</name>
<dbReference type="Proteomes" id="UP000027138">
    <property type="component" value="Unassembled WGS sequence"/>
</dbReference>
<protein>
    <recommendedName>
        <fullName evidence="1">MATH domain-containing protein</fullName>
    </recommendedName>
</protein>
<feature type="domain" description="MATH" evidence="1">
    <location>
        <begin position="1"/>
        <end position="98"/>
    </location>
</feature>
<dbReference type="InterPro" id="IPR002083">
    <property type="entry name" value="MATH/TRAF_dom"/>
</dbReference>
<gene>
    <name evidence="2" type="ORF">JCGZ_24939</name>
</gene>
<evidence type="ECO:0000313" key="2">
    <source>
        <dbReference type="EMBL" id="KDP40940.1"/>
    </source>
</evidence>
<organism evidence="2 3">
    <name type="scientific">Jatropha curcas</name>
    <name type="common">Barbados nut</name>
    <dbReference type="NCBI Taxonomy" id="180498"/>
    <lineage>
        <taxon>Eukaryota</taxon>
        <taxon>Viridiplantae</taxon>
        <taxon>Streptophyta</taxon>
        <taxon>Embryophyta</taxon>
        <taxon>Tracheophyta</taxon>
        <taxon>Spermatophyta</taxon>
        <taxon>Magnoliopsida</taxon>
        <taxon>eudicotyledons</taxon>
        <taxon>Gunneridae</taxon>
        <taxon>Pentapetalae</taxon>
        <taxon>rosids</taxon>
        <taxon>fabids</taxon>
        <taxon>Malpighiales</taxon>
        <taxon>Euphorbiaceae</taxon>
        <taxon>Crotonoideae</taxon>
        <taxon>Jatropheae</taxon>
        <taxon>Jatropha</taxon>
    </lineage>
</organism>
<dbReference type="OrthoDB" id="192247at2759"/>
<dbReference type="PANTHER" id="PTHR46162">
    <property type="entry name" value="TRAF-LIKE FAMILY PROTEIN"/>
    <property type="match status" value="1"/>
</dbReference>
<dbReference type="AlphaFoldDB" id="A0A067L8W4"/>
<dbReference type="CDD" id="cd00121">
    <property type="entry name" value="MATH"/>
    <property type="match status" value="1"/>
</dbReference>
<keyword evidence="3" id="KW-1185">Reference proteome</keyword>
<proteinExistence type="predicted"/>
<dbReference type="STRING" id="180498.A0A067L8W4"/>
<dbReference type="PROSITE" id="PS50144">
    <property type="entry name" value="MATH"/>
    <property type="match status" value="1"/>
</dbReference>
<sequence>MKYPNGDTTKNGYGHISLYLAMVETEAALKGNQVDVTLKFFVYDHIRDEYLTIEEGKVKNYHYLKTEHGFDQLLPLTTFEDPSNGYLVDDCCVLGVEVHVLKFAGSKGEKIKIIAEP</sequence>